<dbReference type="GO" id="GO:0046933">
    <property type="term" value="F:proton-transporting ATP synthase activity, rotational mechanism"/>
    <property type="evidence" value="ECO:0007669"/>
    <property type="project" value="UniProtKB-UniRule"/>
</dbReference>
<dbReference type="Gene3D" id="1.10.520.20">
    <property type="entry name" value="N-terminal domain of the delta subunit of the F1F0-ATP synthase"/>
    <property type="match status" value="1"/>
</dbReference>
<evidence type="ECO:0000256" key="8">
    <source>
        <dbReference type="HAMAP-Rule" id="MF_01416"/>
    </source>
</evidence>
<proteinExistence type="inferred from homology"/>
<dbReference type="SUPFAM" id="SSF47928">
    <property type="entry name" value="N-terminal domain of the delta subunit of the F1F0-ATP synthase"/>
    <property type="match status" value="1"/>
</dbReference>
<sequence>METSGGIVAGLSGRYATALFDLAKEGKTLDAVSGSLATLSSALGESPDLRTLITSPRLDRASAAKGIAGVAASLGLDKLTSDFLGVLAANRRLSALPQIIRDFNALAARYRGESTATVISAHPLDDDQRAALKTKLRARLGRDVALDLRVDKDILGGLIVRTGSQMIDSSLRTKLAALSTAMKG</sequence>
<dbReference type="NCBIfam" id="NF004402">
    <property type="entry name" value="PRK05758.2-2"/>
    <property type="match status" value="1"/>
</dbReference>
<dbReference type="InterPro" id="IPR000711">
    <property type="entry name" value="ATPase_OSCP/dsu"/>
</dbReference>
<dbReference type="OrthoDB" id="9796185at2"/>
<dbReference type="PROSITE" id="PS00389">
    <property type="entry name" value="ATPASE_DELTA"/>
    <property type="match status" value="1"/>
</dbReference>
<dbReference type="PRINTS" id="PR00125">
    <property type="entry name" value="ATPASEDELTA"/>
</dbReference>
<keyword evidence="8" id="KW-1003">Cell membrane</keyword>
<dbReference type="Pfam" id="PF00213">
    <property type="entry name" value="OSCP"/>
    <property type="match status" value="1"/>
</dbReference>
<dbReference type="NCBIfam" id="NF004406">
    <property type="entry name" value="PRK05758.3-2"/>
    <property type="match status" value="1"/>
</dbReference>
<dbReference type="PANTHER" id="PTHR11910">
    <property type="entry name" value="ATP SYNTHASE DELTA CHAIN"/>
    <property type="match status" value="1"/>
</dbReference>
<evidence type="ECO:0000256" key="6">
    <source>
        <dbReference type="ARBA" id="ARBA00023196"/>
    </source>
</evidence>
<organism evidence="9 10">
    <name type="scientific">Glacieibacterium frigidum</name>
    <dbReference type="NCBI Taxonomy" id="2593303"/>
    <lineage>
        <taxon>Bacteria</taxon>
        <taxon>Pseudomonadati</taxon>
        <taxon>Pseudomonadota</taxon>
        <taxon>Alphaproteobacteria</taxon>
        <taxon>Sphingomonadales</taxon>
        <taxon>Sphingosinicellaceae</taxon>
        <taxon>Glacieibacterium</taxon>
    </lineage>
</organism>
<dbReference type="InterPro" id="IPR026015">
    <property type="entry name" value="ATP_synth_OSCP/delta_N_sf"/>
</dbReference>
<comment type="function">
    <text evidence="8">This protein is part of the stalk that links CF(0) to CF(1). It either transmits conformational changes from CF(0) to CF(1) or is implicated in proton conduction.</text>
</comment>
<dbReference type="EMBL" id="VJWA01000001">
    <property type="protein sequence ID" value="TRW16950.1"/>
    <property type="molecule type" value="Genomic_DNA"/>
</dbReference>
<dbReference type="NCBIfam" id="TIGR01145">
    <property type="entry name" value="ATP_synt_delta"/>
    <property type="match status" value="1"/>
</dbReference>
<gene>
    <name evidence="8" type="primary">atpH</name>
    <name evidence="9" type="ORF">FMM06_01710</name>
</gene>
<accession>A0A552UFF9</accession>
<reference evidence="9 10" key="1">
    <citation type="submission" date="2019-07" db="EMBL/GenBank/DDBJ databases">
        <title>Novel species isolated from glacier.</title>
        <authorList>
            <person name="Liu Q."/>
            <person name="Xin Y.-H."/>
        </authorList>
    </citation>
    <scope>NUCLEOTIDE SEQUENCE [LARGE SCALE GENOMIC DNA]</scope>
    <source>
        <strain evidence="9 10">LB1R16</strain>
    </source>
</reference>
<comment type="function">
    <text evidence="8">F(1)F(0) ATP synthase produces ATP from ADP in the presence of a proton or sodium gradient. F-type ATPases consist of two structural domains, F(1) containing the extramembraneous catalytic core and F(0) containing the membrane proton channel, linked together by a central stalk and a peripheral stalk. During catalysis, ATP synthesis in the catalytic domain of F(1) is coupled via a rotary mechanism of the central stalk subunits to proton translocation.</text>
</comment>
<dbReference type="HAMAP" id="MF_01416">
    <property type="entry name" value="ATP_synth_delta_bact"/>
    <property type="match status" value="1"/>
</dbReference>
<evidence type="ECO:0000256" key="1">
    <source>
        <dbReference type="ARBA" id="ARBA00004370"/>
    </source>
</evidence>
<evidence type="ECO:0000313" key="10">
    <source>
        <dbReference type="Proteomes" id="UP000317894"/>
    </source>
</evidence>
<keyword evidence="6 8" id="KW-0139">CF(1)</keyword>
<keyword evidence="2 8" id="KW-0813">Transport</keyword>
<comment type="subcellular location">
    <subcellularLocation>
        <location evidence="8">Cell membrane</location>
        <topology evidence="8">Peripheral membrane protein</topology>
    </subcellularLocation>
    <subcellularLocation>
        <location evidence="1">Membrane</location>
    </subcellularLocation>
</comment>
<keyword evidence="10" id="KW-1185">Reference proteome</keyword>
<evidence type="ECO:0000256" key="2">
    <source>
        <dbReference type="ARBA" id="ARBA00022448"/>
    </source>
</evidence>
<dbReference type="GO" id="GO:0045259">
    <property type="term" value="C:proton-transporting ATP synthase complex"/>
    <property type="evidence" value="ECO:0007669"/>
    <property type="project" value="UniProtKB-KW"/>
</dbReference>
<evidence type="ECO:0000256" key="4">
    <source>
        <dbReference type="ARBA" id="ARBA00023065"/>
    </source>
</evidence>
<comment type="caution">
    <text evidence="9">The sequence shown here is derived from an EMBL/GenBank/DDBJ whole genome shotgun (WGS) entry which is preliminary data.</text>
</comment>
<evidence type="ECO:0000256" key="7">
    <source>
        <dbReference type="ARBA" id="ARBA00023310"/>
    </source>
</evidence>
<name>A0A552UFF9_9SPHN</name>
<comment type="similarity">
    <text evidence="8">Belongs to the ATPase delta chain family.</text>
</comment>
<dbReference type="AlphaFoldDB" id="A0A552UFF9"/>
<keyword evidence="7 8" id="KW-0066">ATP synthesis</keyword>
<evidence type="ECO:0000256" key="5">
    <source>
        <dbReference type="ARBA" id="ARBA00023136"/>
    </source>
</evidence>
<dbReference type="InterPro" id="IPR020781">
    <property type="entry name" value="ATPase_OSCP/d_CS"/>
</dbReference>
<dbReference type="Proteomes" id="UP000317894">
    <property type="component" value="Unassembled WGS sequence"/>
</dbReference>
<evidence type="ECO:0000313" key="9">
    <source>
        <dbReference type="EMBL" id="TRW16950.1"/>
    </source>
</evidence>
<protein>
    <recommendedName>
        <fullName evidence="8">ATP synthase subunit delta</fullName>
    </recommendedName>
    <alternativeName>
        <fullName evidence="8">ATP synthase F(1) sector subunit delta</fullName>
    </alternativeName>
    <alternativeName>
        <fullName evidence="8">F-type ATPase subunit delta</fullName>
        <shortName evidence="8">F-ATPase subunit delta</shortName>
    </alternativeName>
</protein>
<dbReference type="GO" id="GO:0005886">
    <property type="term" value="C:plasma membrane"/>
    <property type="evidence" value="ECO:0007669"/>
    <property type="project" value="UniProtKB-SubCell"/>
</dbReference>
<dbReference type="RefSeq" id="WP_143554494.1">
    <property type="nucleotide sequence ID" value="NZ_VJWA01000001.1"/>
</dbReference>
<keyword evidence="3 8" id="KW-0375">Hydrogen ion transport</keyword>
<keyword evidence="5 8" id="KW-0472">Membrane</keyword>
<evidence type="ECO:0000256" key="3">
    <source>
        <dbReference type="ARBA" id="ARBA00022781"/>
    </source>
</evidence>
<keyword evidence="4 8" id="KW-0406">Ion transport</keyword>